<feature type="transmembrane region" description="Helical" evidence="5">
    <location>
        <begin position="285"/>
        <end position="304"/>
    </location>
</feature>
<comment type="caution">
    <text evidence="6">The sequence shown here is derived from an EMBL/GenBank/DDBJ whole genome shotgun (WGS) entry which is preliminary data.</text>
</comment>
<evidence type="ECO:0000256" key="1">
    <source>
        <dbReference type="ARBA" id="ARBA00004141"/>
    </source>
</evidence>
<accession>A0A8S1NFQ1</accession>
<evidence type="ECO:0000256" key="3">
    <source>
        <dbReference type="ARBA" id="ARBA00022989"/>
    </source>
</evidence>
<dbReference type="InterPro" id="IPR003689">
    <property type="entry name" value="ZIP"/>
</dbReference>
<dbReference type="OMA" id="EEWGGTH"/>
<comment type="subcellular location">
    <subcellularLocation>
        <location evidence="1">Membrane</location>
        <topology evidence="1">Multi-pass membrane protein</topology>
    </subcellularLocation>
</comment>
<dbReference type="GO" id="GO:0005385">
    <property type="term" value="F:zinc ion transmembrane transporter activity"/>
    <property type="evidence" value="ECO:0007669"/>
    <property type="project" value="TreeGrafter"/>
</dbReference>
<dbReference type="GO" id="GO:0016020">
    <property type="term" value="C:membrane"/>
    <property type="evidence" value="ECO:0007669"/>
    <property type="project" value="UniProtKB-SubCell"/>
</dbReference>
<dbReference type="Proteomes" id="UP000688137">
    <property type="component" value="Unassembled WGS sequence"/>
</dbReference>
<keyword evidence="2 5" id="KW-0812">Transmembrane</keyword>
<gene>
    <name evidence="6" type="ORF">PPRIM_AZ9-3.1.T0740184</name>
</gene>
<dbReference type="AlphaFoldDB" id="A0A8S1NFQ1"/>
<keyword evidence="7" id="KW-1185">Reference proteome</keyword>
<keyword evidence="3 5" id="KW-1133">Transmembrane helix</keyword>
<feature type="transmembrane region" description="Helical" evidence="5">
    <location>
        <begin position="39"/>
        <end position="62"/>
    </location>
</feature>
<evidence type="ECO:0000256" key="4">
    <source>
        <dbReference type="ARBA" id="ARBA00023136"/>
    </source>
</evidence>
<proteinExistence type="predicted"/>
<evidence type="ECO:0000256" key="2">
    <source>
        <dbReference type="ARBA" id="ARBA00022692"/>
    </source>
</evidence>
<feature type="transmembrane region" description="Helical" evidence="5">
    <location>
        <begin position="82"/>
        <end position="100"/>
    </location>
</feature>
<feature type="transmembrane region" description="Helical" evidence="5">
    <location>
        <begin position="6"/>
        <end position="27"/>
    </location>
</feature>
<evidence type="ECO:0008006" key="8">
    <source>
        <dbReference type="Google" id="ProtNLM"/>
    </source>
</evidence>
<dbReference type="EMBL" id="CAJJDM010000077">
    <property type="protein sequence ID" value="CAD8085534.1"/>
    <property type="molecule type" value="Genomic_DNA"/>
</dbReference>
<sequence>MEIDYLFAIKVVSMILMFLMIIVVGNIPLRSTAFKGNQLLLELTGAFSGGLFLSVGIIHLLPESMKQFHLNYKSQEIESFEEFPYACLITVLSFALILYIEKIAFIHDHTIDENHSHQVTVINQQEIFGELECPETTKQQIPQISLKEQNEMQINSLTPYILQFAIGKRFMQSGIHAFFEGLAIGIEQQVPQCLGISLAVICHKWAEGLTLGLSFKKANTKIQSATIMIFIQGIINPLGILIGWLLSNQGYIITGIFQSISAGTFVYIATMEVIQEQFNKKSNSYYKMMMFLSAIAFISSIWKIEKLSF</sequence>
<reference evidence="6" key="1">
    <citation type="submission" date="2021-01" db="EMBL/GenBank/DDBJ databases">
        <authorList>
            <consortium name="Genoscope - CEA"/>
            <person name="William W."/>
        </authorList>
    </citation>
    <scope>NUCLEOTIDE SEQUENCE</scope>
</reference>
<dbReference type="PANTHER" id="PTHR11040">
    <property type="entry name" value="ZINC/IRON TRANSPORTER"/>
    <property type="match status" value="1"/>
</dbReference>
<evidence type="ECO:0000313" key="7">
    <source>
        <dbReference type="Proteomes" id="UP000688137"/>
    </source>
</evidence>
<evidence type="ECO:0000313" key="6">
    <source>
        <dbReference type="EMBL" id="CAD8085534.1"/>
    </source>
</evidence>
<dbReference type="PANTHER" id="PTHR11040:SF44">
    <property type="entry name" value="PROTEIN ZNTC-RELATED"/>
    <property type="match status" value="1"/>
</dbReference>
<name>A0A8S1NFQ1_PARPR</name>
<protein>
    <recommendedName>
        <fullName evidence="8">Zinc/iron permease</fullName>
    </recommendedName>
</protein>
<organism evidence="6 7">
    <name type="scientific">Paramecium primaurelia</name>
    <dbReference type="NCBI Taxonomy" id="5886"/>
    <lineage>
        <taxon>Eukaryota</taxon>
        <taxon>Sar</taxon>
        <taxon>Alveolata</taxon>
        <taxon>Ciliophora</taxon>
        <taxon>Intramacronucleata</taxon>
        <taxon>Oligohymenophorea</taxon>
        <taxon>Peniculida</taxon>
        <taxon>Parameciidae</taxon>
        <taxon>Paramecium</taxon>
    </lineage>
</organism>
<feature type="transmembrane region" description="Helical" evidence="5">
    <location>
        <begin position="225"/>
        <end position="246"/>
    </location>
</feature>
<evidence type="ECO:0000256" key="5">
    <source>
        <dbReference type="SAM" id="Phobius"/>
    </source>
</evidence>
<dbReference type="Pfam" id="PF02535">
    <property type="entry name" value="Zip"/>
    <property type="match status" value="1"/>
</dbReference>
<keyword evidence="4 5" id="KW-0472">Membrane</keyword>
<feature type="transmembrane region" description="Helical" evidence="5">
    <location>
        <begin position="252"/>
        <end position="273"/>
    </location>
</feature>